<gene>
    <name evidence="1" type="ORF">RND61_04250</name>
</gene>
<sequence>MLGLVACGGTDPDEEETVVSADEVCEGIFSGSVARVLERSTGGKEFRQHRAAEGVRGTAEAIASLHDAHLVDEWLKADLCRVYRPRSDTSAIEINFDLVQEKALKTSNPSLVPYGLGRKAHADSKVAFLYVQCTSPRLVDSASRPAVIRGELSRYLAPPLPEQEARQANLRLLAAATRALAKSLQCENDAGLPADSLPEPLS</sequence>
<comment type="caution">
    <text evidence="1">The sequence shown here is derived from an EMBL/GenBank/DDBJ whole genome shotgun (WGS) entry which is preliminary data.</text>
</comment>
<evidence type="ECO:0008006" key="3">
    <source>
        <dbReference type="Google" id="ProtNLM"/>
    </source>
</evidence>
<reference evidence="1 2" key="1">
    <citation type="submission" date="2023-09" db="EMBL/GenBank/DDBJ databases">
        <title>Streptomyces sp. nov.: A antagonism against Alternaria gaisen Producing Streptochlin, Isolated from Tamarix root soil.</title>
        <authorList>
            <person name="Chen Y."/>
        </authorList>
    </citation>
    <scope>NUCLEOTIDE SEQUENCE [LARGE SCALE GENOMIC DNA]</scope>
    <source>
        <strain evidence="1 2">TRM76323</strain>
    </source>
</reference>
<name>A0ABU3QEU1_9ACTN</name>
<proteinExistence type="predicted"/>
<accession>A0ABU3QEU1</accession>
<dbReference type="Proteomes" id="UP001250181">
    <property type="component" value="Unassembled WGS sequence"/>
</dbReference>
<evidence type="ECO:0000313" key="1">
    <source>
        <dbReference type="EMBL" id="MDT9681287.1"/>
    </source>
</evidence>
<evidence type="ECO:0000313" key="2">
    <source>
        <dbReference type="Proteomes" id="UP001250181"/>
    </source>
</evidence>
<protein>
    <recommendedName>
        <fullName evidence="3">Lipoprotein</fullName>
    </recommendedName>
</protein>
<organism evidence="1 2">
    <name type="scientific">Streptomyces tamarix</name>
    <dbReference type="NCBI Taxonomy" id="3078565"/>
    <lineage>
        <taxon>Bacteria</taxon>
        <taxon>Bacillati</taxon>
        <taxon>Actinomycetota</taxon>
        <taxon>Actinomycetes</taxon>
        <taxon>Kitasatosporales</taxon>
        <taxon>Streptomycetaceae</taxon>
        <taxon>Streptomyces</taxon>
    </lineage>
</organism>
<dbReference type="RefSeq" id="WP_315876292.1">
    <property type="nucleotide sequence ID" value="NZ_JAWCTQ010000003.1"/>
</dbReference>
<dbReference type="EMBL" id="JAWCTQ010000003">
    <property type="protein sequence ID" value="MDT9681287.1"/>
    <property type="molecule type" value="Genomic_DNA"/>
</dbReference>
<keyword evidence="2" id="KW-1185">Reference proteome</keyword>